<name>X0SFL3_9ZZZZ</name>
<proteinExistence type="predicted"/>
<dbReference type="AlphaFoldDB" id="X0SFL3"/>
<accession>X0SFL3</accession>
<evidence type="ECO:0008006" key="2">
    <source>
        <dbReference type="Google" id="ProtNLM"/>
    </source>
</evidence>
<gene>
    <name evidence="1" type="ORF">S01H1_13914</name>
</gene>
<dbReference type="EMBL" id="BARS01007204">
    <property type="protein sequence ID" value="GAF79794.1"/>
    <property type="molecule type" value="Genomic_DNA"/>
</dbReference>
<sequence>MAIARAAYRLRQFLGSLRPRVSADERAELAPLLTAAEQRLFDSMTLRDRRHGLDVYWTLRRQGHQDPDLFTAALLHDLGK</sequence>
<organism evidence="1">
    <name type="scientific">marine sediment metagenome</name>
    <dbReference type="NCBI Taxonomy" id="412755"/>
    <lineage>
        <taxon>unclassified sequences</taxon>
        <taxon>metagenomes</taxon>
        <taxon>ecological metagenomes</taxon>
    </lineage>
</organism>
<comment type="caution">
    <text evidence="1">The sequence shown here is derived from an EMBL/GenBank/DDBJ whole genome shotgun (WGS) entry which is preliminary data.</text>
</comment>
<reference evidence="1" key="1">
    <citation type="journal article" date="2014" name="Front. Microbiol.">
        <title>High frequency of phylogenetically diverse reductive dehalogenase-homologous genes in deep subseafloor sedimentary metagenomes.</title>
        <authorList>
            <person name="Kawai M."/>
            <person name="Futagami T."/>
            <person name="Toyoda A."/>
            <person name="Takaki Y."/>
            <person name="Nishi S."/>
            <person name="Hori S."/>
            <person name="Arai W."/>
            <person name="Tsubouchi T."/>
            <person name="Morono Y."/>
            <person name="Uchiyama I."/>
            <person name="Ito T."/>
            <person name="Fujiyama A."/>
            <person name="Inagaki F."/>
            <person name="Takami H."/>
        </authorList>
    </citation>
    <scope>NUCLEOTIDE SEQUENCE</scope>
    <source>
        <strain evidence="1">Expedition CK06-06</strain>
    </source>
</reference>
<feature type="non-terminal residue" evidence="1">
    <location>
        <position position="80"/>
    </location>
</feature>
<evidence type="ECO:0000313" key="1">
    <source>
        <dbReference type="EMBL" id="GAF79794.1"/>
    </source>
</evidence>
<protein>
    <recommendedName>
        <fullName evidence="2">HD domain-containing protein</fullName>
    </recommendedName>
</protein>
<dbReference type="Gene3D" id="1.10.3210.10">
    <property type="entry name" value="Hypothetical protein af1432"/>
    <property type="match status" value="1"/>
</dbReference>